<dbReference type="Pfam" id="PF05721">
    <property type="entry name" value="PhyH"/>
    <property type="match status" value="1"/>
</dbReference>
<evidence type="ECO:0000313" key="2">
    <source>
        <dbReference type="Proteomes" id="UP000321464"/>
    </source>
</evidence>
<dbReference type="EMBL" id="BJYR01000017">
    <property type="protein sequence ID" value="GEO00730.1"/>
    <property type="molecule type" value="Genomic_DNA"/>
</dbReference>
<name>A0A512ALY4_9SPHN</name>
<dbReference type="Gene3D" id="2.60.120.620">
    <property type="entry name" value="q2cbj1_9rhob like domain"/>
    <property type="match status" value="1"/>
</dbReference>
<accession>A0A512ALY4</accession>
<dbReference type="Proteomes" id="UP000321464">
    <property type="component" value="Unassembled WGS sequence"/>
</dbReference>
<keyword evidence="2" id="KW-1185">Reference proteome</keyword>
<gene>
    <name evidence="1" type="ORF">NSE01_25620</name>
</gene>
<dbReference type="RefSeq" id="WP_246135202.1">
    <property type="nucleotide sequence ID" value="NZ_BJYR01000017.1"/>
</dbReference>
<organism evidence="1 2">
    <name type="scientific">Novosphingobium sediminis</name>
    <dbReference type="NCBI Taxonomy" id="707214"/>
    <lineage>
        <taxon>Bacteria</taxon>
        <taxon>Pseudomonadati</taxon>
        <taxon>Pseudomonadota</taxon>
        <taxon>Alphaproteobacteria</taxon>
        <taxon>Sphingomonadales</taxon>
        <taxon>Sphingomonadaceae</taxon>
        <taxon>Novosphingobium</taxon>
    </lineage>
</organism>
<protein>
    <recommendedName>
        <fullName evidence="3">Phytanoyl-CoA dioxygenase</fullName>
    </recommendedName>
</protein>
<reference evidence="1 2" key="1">
    <citation type="submission" date="2019-07" db="EMBL/GenBank/DDBJ databases">
        <title>Whole genome shotgun sequence of Novosphingobium sediminis NBRC 106119.</title>
        <authorList>
            <person name="Hosoyama A."/>
            <person name="Uohara A."/>
            <person name="Ohji S."/>
            <person name="Ichikawa N."/>
        </authorList>
    </citation>
    <scope>NUCLEOTIDE SEQUENCE [LARGE SCALE GENOMIC DNA]</scope>
    <source>
        <strain evidence="1 2">NBRC 106119</strain>
    </source>
</reference>
<evidence type="ECO:0000313" key="1">
    <source>
        <dbReference type="EMBL" id="GEO00730.1"/>
    </source>
</evidence>
<proteinExistence type="predicted"/>
<sequence>MEAAVVLARQAYKAIVMQLESDGAEHFPGAALAVMPSLDAALRDLEAGRAGIRLAHAHGLADVLSSQGTIGAIAAHFRGTGVKPVRAVLFDKTAERNWGLGWHQDRTICVEARRDTPGFGPWTIKAGLTHVAPPFRYIERMITLRVHLDDVTTANAPLLVAPGSHKSGLIPVGDVAAVVAACGRKSCLARAGDIWAYATPILHASEAASQPARRRVLQIDYSADELPDGLNWLGVT</sequence>
<dbReference type="SUPFAM" id="SSF51197">
    <property type="entry name" value="Clavaminate synthase-like"/>
    <property type="match status" value="1"/>
</dbReference>
<dbReference type="GO" id="GO:0016706">
    <property type="term" value="F:2-oxoglutarate-dependent dioxygenase activity"/>
    <property type="evidence" value="ECO:0007669"/>
    <property type="project" value="UniProtKB-ARBA"/>
</dbReference>
<dbReference type="InterPro" id="IPR008775">
    <property type="entry name" value="Phytyl_CoA_dOase-like"/>
</dbReference>
<comment type="caution">
    <text evidence="1">The sequence shown here is derived from an EMBL/GenBank/DDBJ whole genome shotgun (WGS) entry which is preliminary data.</text>
</comment>
<dbReference type="AlphaFoldDB" id="A0A512ALY4"/>
<evidence type="ECO:0008006" key="3">
    <source>
        <dbReference type="Google" id="ProtNLM"/>
    </source>
</evidence>